<dbReference type="Proteomes" id="UP000199379">
    <property type="component" value="Unassembled WGS sequence"/>
</dbReference>
<accession>A0A1H7BGP8</accession>
<evidence type="ECO:0000313" key="2">
    <source>
        <dbReference type="Proteomes" id="UP000199379"/>
    </source>
</evidence>
<evidence type="ECO:0008006" key="3">
    <source>
        <dbReference type="Google" id="ProtNLM"/>
    </source>
</evidence>
<dbReference type="SUPFAM" id="SSF46785">
    <property type="entry name" value="Winged helix' DNA-binding domain"/>
    <property type="match status" value="1"/>
</dbReference>
<organism evidence="1 2">
    <name type="scientific">Cribrihabitans marinus</name>
    <dbReference type="NCBI Taxonomy" id="1227549"/>
    <lineage>
        <taxon>Bacteria</taxon>
        <taxon>Pseudomonadati</taxon>
        <taxon>Pseudomonadota</taxon>
        <taxon>Alphaproteobacteria</taxon>
        <taxon>Rhodobacterales</taxon>
        <taxon>Paracoccaceae</taxon>
        <taxon>Cribrihabitans</taxon>
    </lineage>
</organism>
<dbReference type="EMBL" id="FNYD01000007">
    <property type="protein sequence ID" value="SEJ76779.1"/>
    <property type="molecule type" value="Genomic_DNA"/>
</dbReference>
<evidence type="ECO:0000313" key="1">
    <source>
        <dbReference type="EMBL" id="SEJ76779.1"/>
    </source>
</evidence>
<dbReference type="AlphaFoldDB" id="A0A1H7BGP8"/>
<protein>
    <recommendedName>
        <fullName evidence="3">DUF3253 domain-containing protein</fullName>
    </recommendedName>
</protein>
<reference evidence="1 2" key="1">
    <citation type="submission" date="2016-10" db="EMBL/GenBank/DDBJ databases">
        <authorList>
            <person name="de Groot N.N."/>
        </authorList>
    </citation>
    <scope>NUCLEOTIDE SEQUENCE [LARGE SCALE GENOMIC DNA]</scope>
    <source>
        <strain evidence="1 2">DSM 29340</strain>
    </source>
</reference>
<dbReference type="Pfam" id="PF11625">
    <property type="entry name" value="DUF3253"/>
    <property type="match status" value="1"/>
</dbReference>
<dbReference type="Gene3D" id="1.10.10.10">
    <property type="entry name" value="Winged helix-like DNA-binding domain superfamily/Winged helix DNA-binding domain"/>
    <property type="match status" value="1"/>
</dbReference>
<name>A0A1H7BGP8_9RHOB</name>
<proteinExistence type="predicted"/>
<dbReference type="STRING" id="1227549.SAMN05444007_10742"/>
<dbReference type="InterPro" id="IPR036390">
    <property type="entry name" value="WH_DNA-bd_sf"/>
</dbReference>
<dbReference type="InterPro" id="IPR021660">
    <property type="entry name" value="DUF3253"/>
</dbReference>
<sequence>MSGATRMRACVAAATKPSDSRIAATIIELAQARGAGKTLCPSEAARALAKDWRELMPDVRRVAAQLAHEGRIAVYQRGGVVDAATGGPIRLGLPPQLG</sequence>
<dbReference type="InterPro" id="IPR036388">
    <property type="entry name" value="WH-like_DNA-bd_sf"/>
</dbReference>
<gene>
    <name evidence="1" type="ORF">SAMN05444007_10742</name>
</gene>
<keyword evidence="2" id="KW-1185">Reference proteome</keyword>